<evidence type="ECO:0000256" key="2">
    <source>
        <dbReference type="RuleBase" id="RU361156"/>
    </source>
</evidence>
<evidence type="ECO:0000313" key="5">
    <source>
        <dbReference type="Proteomes" id="UP000247498"/>
    </source>
</evidence>
<feature type="chain" id="PRO_5015798597" description="Carboxypeptidase" evidence="2">
    <location>
        <begin position="19"/>
        <end position="508"/>
    </location>
</feature>
<evidence type="ECO:0000256" key="3">
    <source>
        <dbReference type="SAM" id="MobiDB-lite"/>
    </source>
</evidence>
<keyword evidence="2" id="KW-0732">Signal</keyword>
<dbReference type="InterPro" id="IPR029058">
    <property type="entry name" value="AB_hydrolase_fold"/>
</dbReference>
<dbReference type="OrthoDB" id="443318at2759"/>
<accession>A0A2V0NWA5</accession>
<dbReference type="InterPro" id="IPR033124">
    <property type="entry name" value="Ser_caboxypep_his_AS"/>
</dbReference>
<gene>
    <name evidence="4" type="ORF">Rsub_04652</name>
</gene>
<proteinExistence type="inferred from homology"/>
<name>A0A2V0NWA5_9CHLO</name>
<dbReference type="EC" id="3.4.16.-" evidence="2"/>
<dbReference type="FunCoup" id="A0A2V0NWA5">
    <property type="interactions" value="24"/>
</dbReference>
<keyword evidence="2" id="KW-0645">Protease</keyword>
<dbReference type="InParanoid" id="A0A2V0NWA5"/>
<protein>
    <recommendedName>
        <fullName evidence="2">Carboxypeptidase</fullName>
        <ecNumber evidence="2">3.4.16.-</ecNumber>
    </recommendedName>
</protein>
<dbReference type="STRING" id="307507.A0A2V0NWA5"/>
<dbReference type="AlphaFoldDB" id="A0A2V0NWA5"/>
<keyword evidence="2" id="KW-0378">Hydrolase</keyword>
<comment type="similarity">
    <text evidence="1 2">Belongs to the peptidase S10 family.</text>
</comment>
<dbReference type="PRINTS" id="PR00724">
    <property type="entry name" value="CRBOXYPTASEC"/>
</dbReference>
<evidence type="ECO:0000256" key="1">
    <source>
        <dbReference type="ARBA" id="ARBA00009431"/>
    </source>
</evidence>
<sequence length="508" mass="54254">MSTTSILLLLAIAAAASAAGRAPAAAAAADAAPPPPPPRRGAAPDLLRPTSSGYLTASRANGAELFYVFFEAEEPEGPMEETPIVLWLQGGPGCSSMFGMLYLNGPVFVQPDMSLKPNPGRWNRQYATLYVDQPIGTGYSLLGNAPIPRDELTVGAHLYTALQEFYRSHESYRKRPLYLTGESYAGKYVPSAAHFILQAHATAHGYADKLKKRREMDPDIEAPLFPLGGLAIGNGFTDAVAQTRVQAEVAWGMGLIDTRQRREAEAMQEQVIEMVNNKQWRKARDLSDQLLAYITAAAALGTLEDVRRDEGYDAPDITTRYLNLPEVKADLGAKADITYVSCSPEVDAAMGHDVMKSTANLVPDLLAFSHVLLYHGQFDAECGVGSNEAWISQLAWPGHTGFVNADRAIWRDGDGGDGEALGYWKSHSRLTHVVIRNAGHMVPHDRPEVSQKMLETWLDSTLKGPKRMEAAAAAAAAAAAPAPAGRVSGGEGLLGGGGGGGAQSFAAS</sequence>
<dbReference type="InterPro" id="IPR018202">
    <property type="entry name" value="Ser_caboxypep_ser_AS"/>
</dbReference>
<keyword evidence="5" id="KW-1185">Reference proteome</keyword>
<feature type="region of interest" description="Disordered" evidence="3">
    <location>
        <begin position="27"/>
        <end position="48"/>
    </location>
</feature>
<dbReference type="Proteomes" id="UP000247498">
    <property type="component" value="Unassembled WGS sequence"/>
</dbReference>
<comment type="caution">
    <text evidence="4">The sequence shown here is derived from an EMBL/GenBank/DDBJ whole genome shotgun (WGS) entry which is preliminary data.</text>
</comment>
<dbReference type="PROSITE" id="PS00560">
    <property type="entry name" value="CARBOXYPEPT_SER_HIS"/>
    <property type="match status" value="1"/>
</dbReference>
<feature type="signal peptide" evidence="2">
    <location>
        <begin position="1"/>
        <end position="18"/>
    </location>
</feature>
<dbReference type="PROSITE" id="PS00131">
    <property type="entry name" value="CARBOXYPEPT_SER_SER"/>
    <property type="match status" value="1"/>
</dbReference>
<dbReference type="EMBL" id="BDRX01000028">
    <property type="protein sequence ID" value="GBF91928.1"/>
    <property type="molecule type" value="Genomic_DNA"/>
</dbReference>
<reference evidence="4 5" key="1">
    <citation type="journal article" date="2018" name="Sci. Rep.">
        <title>Raphidocelis subcapitata (=Pseudokirchneriella subcapitata) provides an insight into genome evolution and environmental adaptations in the Sphaeropleales.</title>
        <authorList>
            <person name="Suzuki S."/>
            <person name="Yamaguchi H."/>
            <person name="Nakajima N."/>
            <person name="Kawachi M."/>
        </authorList>
    </citation>
    <scope>NUCLEOTIDE SEQUENCE [LARGE SCALE GENOMIC DNA]</scope>
    <source>
        <strain evidence="4 5">NIES-35</strain>
    </source>
</reference>
<evidence type="ECO:0000313" key="4">
    <source>
        <dbReference type="EMBL" id="GBF91928.1"/>
    </source>
</evidence>
<keyword evidence="2 4" id="KW-0121">Carboxypeptidase</keyword>
<dbReference type="PANTHER" id="PTHR11802">
    <property type="entry name" value="SERINE PROTEASE FAMILY S10 SERINE CARBOXYPEPTIDASE"/>
    <property type="match status" value="1"/>
</dbReference>
<organism evidence="4 5">
    <name type="scientific">Raphidocelis subcapitata</name>
    <dbReference type="NCBI Taxonomy" id="307507"/>
    <lineage>
        <taxon>Eukaryota</taxon>
        <taxon>Viridiplantae</taxon>
        <taxon>Chlorophyta</taxon>
        <taxon>core chlorophytes</taxon>
        <taxon>Chlorophyceae</taxon>
        <taxon>CS clade</taxon>
        <taxon>Sphaeropleales</taxon>
        <taxon>Selenastraceae</taxon>
        <taxon>Raphidocelis</taxon>
    </lineage>
</organism>
<dbReference type="SUPFAM" id="SSF53474">
    <property type="entry name" value="alpha/beta-Hydrolases"/>
    <property type="match status" value="1"/>
</dbReference>
<dbReference type="PANTHER" id="PTHR11802:SF449">
    <property type="entry name" value="CARBOXYPEPTIDASE"/>
    <property type="match status" value="1"/>
</dbReference>
<dbReference type="InterPro" id="IPR001563">
    <property type="entry name" value="Peptidase_S10"/>
</dbReference>
<dbReference type="Pfam" id="PF00450">
    <property type="entry name" value="Peptidase_S10"/>
    <property type="match status" value="1"/>
</dbReference>
<dbReference type="GO" id="GO:0006508">
    <property type="term" value="P:proteolysis"/>
    <property type="evidence" value="ECO:0007669"/>
    <property type="project" value="UniProtKB-KW"/>
</dbReference>
<dbReference type="Gene3D" id="3.40.50.1820">
    <property type="entry name" value="alpha/beta hydrolase"/>
    <property type="match status" value="1"/>
</dbReference>
<dbReference type="GO" id="GO:0004185">
    <property type="term" value="F:serine-type carboxypeptidase activity"/>
    <property type="evidence" value="ECO:0007669"/>
    <property type="project" value="UniProtKB-UniRule"/>
</dbReference>